<dbReference type="Gene3D" id="1.20.1260.10">
    <property type="match status" value="1"/>
</dbReference>
<evidence type="ECO:0000313" key="4">
    <source>
        <dbReference type="Proteomes" id="UP000612585"/>
    </source>
</evidence>
<evidence type="ECO:0000259" key="2">
    <source>
        <dbReference type="Pfam" id="PF03713"/>
    </source>
</evidence>
<gene>
    <name evidence="3" type="ORF">Vau01_053190</name>
</gene>
<dbReference type="InterPro" id="IPR005183">
    <property type="entry name" value="DUF305_CopM-like"/>
</dbReference>
<dbReference type="RefSeq" id="WP_203997515.1">
    <property type="nucleotide sequence ID" value="NZ_BOPG01000033.1"/>
</dbReference>
<dbReference type="InterPro" id="IPR012347">
    <property type="entry name" value="Ferritin-like"/>
</dbReference>
<accession>A0A8J3ZAK8</accession>
<organism evidence="3 4">
    <name type="scientific">Virgisporangium aurantiacum</name>
    <dbReference type="NCBI Taxonomy" id="175570"/>
    <lineage>
        <taxon>Bacteria</taxon>
        <taxon>Bacillati</taxon>
        <taxon>Actinomycetota</taxon>
        <taxon>Actinomycetes</taxon>
        <taxon>Micromonosporales</taxon>
        <taxon>Micromonosporaceae</taxon>
        <taxon>Virgisporangium</taxon>
    </lineage>
</organism>
<feature type="chain" id="PRO_5035298803" description="DUF305 domain-containing protein" evidence="1">
    <location>
        <begin position="23"/>
        <end position="188"/>
    </location>
</feature>
<comment type="caution">
    <text evidence="3">The sequence shown here is derived from an EMBL/GenBank/DDBJ whole genome shotgun (WGS) entry which is preliminary data.</text>
</comment>
<keyword evidence="4" id="KW-1185">Reference proteome</keyword>
<dbReference type="AlphaFoldDB" id="A0A8J3ZAK8"/>
<evidence type="ECO:0000313" key="3">
    <source>
        <dbReference type="EMBL" id="GIJ57803.1"/>
    </source>
</evidence>
<keyword evidence="1" id="KW-0732">Signal</keyword>
<sequence length="188" mass="20142">MTRSRITLAALVAAAVTLPALAAFHLWRPAPSPRAAASASAAPSPGLRGTDAAWLSLMIAMNESTLILLERASTRVTDPHLATFVTTLVASHRAELAELLGIANRQNVLITNEHEGHELPGIVTPADLARIEASAGTAFDDAVRECLREHLEQGARLAGSEQRAGKDDETRRFAVRIEQARKADLARM</sequence>
<dbReference type="Pfam" id="PF03713">
    <property type="entry name" value="DUF305"/>
    <property type="match status" value="1"/>
</dbReference>
<proteinExistence type="predicted"/>
<evidence type="ECO:0000256" key="1">
    <source>
        <dbReference type="SAM" id="SignalP"/>
    </source>
</evidence>
<protein>
    <recommendedName>
        <fullName evidence="2">DUF305 domain-containing protein</fullName>
    </recommendedName>
</protein>
<feature type="domain" description="DUF305" evidence="2">
    <location>
        <begin position="111"/>
        <end position="188"/>
    </location>
</feature>
<feature type="signal peptide" evidence="1">
    <location>
        <begin position="1"/>
        <end position="22"/>
    </location>
</feature>
<reference evidence="3" key="1">
    <citation type="submission" date="2021-01" db="EMBL/GenBank/DDBJ databases">
        <title>Whole genome shotgun sequence of Virgisporangium aurantiacum NBRC 16421.</title>
        <authorList>
            <person name="Komaki H."/>
            <person name="Tamura T."/>
        </authorList>
    </citation>
    <scope>NUCLEOTIDE SEQUENCE</scope>
    <source>
        <strain evidence="3">NBRC 16421</strain>
    </source>
</reference>
<name>A0A8J3ZAK8_9ACTN</name>
<dbReference type="EMBL" id="BOPG01000033">
    <property type="protein sequence ID" value="GIJ57803.1"/>
    <property type="molecule type" value="Genomic_DNA"/>
</dbReference>
<dbReference type="Proteomes" id="UP000612585">
    <property type="component" value="Unassembled WGS sequence"/>
</dbReference>